<organism evidence="2 3">
    <name type="scientific">Trichoderma asperellum (strain ATCC 204424 / CBS 433.97 / NBRC 101777)</name>
    <dbReference type="NCBI Taxonomy" id="1042311"/>
    <lineage>
        <taxon>Eukaryota</taxon>
        <taxon>Fungi</taxon>
        <taxon>Dikarya</taxon>
        <taxon>Ascomycota</taxon>
        <taxon>Pezizomycotina</taxon>
        <taxon>Sordariomycetes</taxon>
        <taxon>Hypocreomycetidae</taxon>
        <taxon>Hypocreales</taxon>
        <taxon>Hypocreaceae</taxon>
        <taxon>Trichoderma</taxon>
    </lineage>
</organism>
<evidence type="ECO:0000256" key="1">
    <source>
        <dbReference type="SAM" id="Phobius"/>
    </source>
</evidence>
<feature type="transmembrane region" description="Helical" evidence="1">
    <location>
        <begin position="158"/>
        <end position="181"/>
    </location>
</feature>
<evidence type="ECO:0000313" key="3">
    <source>
        <dbReference type="Proteomes" id="UP000240493"/>
    </source>
</evidence>
<keyword evidence="1" id="KW-0812">Transmembrane</keyword>
<dbReference type="EMBL" id="KZ679272">
    <property type="protein sequence ID" value="PTB35984.1"/>
    <property type="molecule type" value="Genomic_DNA"/>
</dbReference>
<name>A0A2T3YTZ5_TRIA4</name>
<keyword evidence="3" id="KW-1185">Reference proteome</keyword>
<keyword evidence="1" id="KW-1133">Transmembrane helix</keyword>
<keyword evidence="1" id="KW-0472">Membrane</keyword>
<gene>
    <name evidence="2" type="ORF">M441DRAFT_289835</name>
</gene>
<dbReference type="AlphaFoldDB" id="A0A2T3YTZ5"/>
<accession>A0A2T3YTZ5</accession>
<protein>
    <submittedName>
        <fullName evidence="2">Uncharacterized protein</fullName>
    </submittedName>
</protein>
<reference evidence="2 3" key="1">
    <citation type="submission" date="2016-07" db="EMBL/GenBank/DDBJ databases">
        <title>Multiple horizontal gene transfer events from other fungi enriched the ability of initially mycotrophic Trichoderma (Ascomycota) to feed on dead plant biomass.</title>
        <authorList>
            <consortium name="DOE Joint Genome Institute"/>
            <person name="Aerts A."/>
            <person name="Atanasova L."/>
            <person name="Chenthamara K."/>
            <person name="Zhang J."/>
            <person name="Grujic M."/>
            <person name="Henrissat B."/>
            <person name="Kuo A."/>
            <person name="Salamov A."/>
            <person name="Lipzen A."/>
            <person name="Labutti K."/>
            <person name="Barry K."/>
            <person name="Miao Y."/>
            <person name="Rahimi M.J."/>
            <person name="Shen Q."/>
            <person name="Grigoriev I.V."/>
            <person name="Kubicek C.P."/>
            <person name="Druzhinina I.S."/>
        </authorList>
    </citation>
    <scope>NUCLEOTIDE SEQUENCE [LARGE SCALE GENOMIC DNA]</scope>
    <source>
        <strain evidence="2 3">CBS 433.97</strain>
    </source>
</reference>
<dbReference type="Proteomes" id="UP000240493">
    <property type="component" value="Unassembled WGS sequence"/>
</dbReference>
<feature type="transmembrane region" description="Helical" evidence="1">
    <location>
        <begin position="245"/>
        <end position="267"/>
    </location>
</feature>
<sequence>MRRRVWECRCCHASAFRRWAGWADYLLRAHEAAPIRKALRHTIHWRQSEKKEAQLPPCPQYPARQTSLEQPPVLGLPRCPDSRCPGAVTQNPICRIAARMYFSAPATMYPVPAVPWPDIPLFSLFSSARPSLRPTWNANSLDRILCLLRFSRVVVQQLRIIVSCSCSLVVFLYSFHFLGLYRHRLLCFPPSLAPFLSLLYSRTLASDASSAAIQPTRSHPSQPLARIPLGLFFVLGPCQKPGAGWVLRLCCIQAFAAIALVPATACAQKQARRRYSLQRLTTRSRPPF</sequence>
<evidence type="ECO:0000313" key="2">
    <source>
        <dbReference type="EMBL" id="PTB35984.1"/>
    </source>
</evidence>
<proteinExistence type="predicted"/>